<feature type="region of interest" description="Disordered" evidence="1">
    <location>
        <begin position="302"/>
        <end position="346"/>
    </location>
</feature>
<dbReference type="InterPro" id="IPR026467">
    <property type="entry name" value="Ser/Gly_Cys_C_dom"/>
</dbReference>
<dbReference type="Proteomes" id="UP000334990">
    <property type="component" value="Unassembled WGS sequence"/>
</dbReference>
<sequence>MELVLLVPAFVIAVLIVSISSSIKREHRRVRSVHPLGGPPLEVYELAYLAGGPRRTVNTAIALLSAQGRLRVSRGGRLAAVSGSGGSREAVEQEVLNLASVPGGQTAGAVRRAMAEGPALIGIMHRLTGRGYMVPETALAQGRSYNRILGWFAALSGINWVLSVVLIATQAVPVGVGNILAVISGAFFSLYALIRHQANQRTLRSLLTRAGYDSLSAARVTFRRGSGHMPIIHSPVHGAYGVNDNTFAYAAVGGAVALYGLGEFNSPDADEIAREDHMQGSSGGGCAAGACGGGGGSSDFGGSWGSDPGGFGGGDFSSGGSSDSGGGSSCGGGGSSCGGGGCGGGS</sequence>
<dbReference type="NCBIfam" id="TIGR04222">
    <property type="entry name" value="near_uncomplex"/>
    <property type="match status" value="1"/>
</dbReference>
<evidence type="ECO:0000313" key="3">
    <source>
        <dbReference type="EMBL" id="GES04852.1"/>
    </source>
</evidence>
<evidence type="ECO:0000256" key="2">
    <source>
        <dbReference type="SAM" id="Phobius"/>
    </source>
</evidence>
<dbReference type="AlphaFoldDB" id="A0A5M3WA09"/>
<feature type="transmembrane region" description="Helical" evidence="2">
    <location>
        <begin position="148"/>
        <end position="168"/>
    </location>
</feature>
<accession>A0A5M3WA09</accession>
<feature type="transmembrane region" description="Helical" evidence="2">
    <location>
        <begin position="6"/>
        <end position="23"/>
    </location>
</feature>
<organism evidence="3 4">
    <name type="scientific">Acrocarpospora corrugata</name>
    <dbReference type="NCBI Taxonomy" id="35763"/>
    <lineage>
        <taxon>Bacteria</taxon>
        <taxon>Bacillati</taxon>
        <taxon>Actinomycetota</taxon>
        <taxon>Actinomycetes</taxon>
        <taxon>Streptosporangiales</taxon>
        <taxon>Streptosporangiaceae</taxon>
        <taxon>Acrocarpospora</taxon>
    </lineage>
</organism>
<evidence type="ECO:0000313" key="4">
    <source>
        <dbReference type="Proteomes" id="UP000334990"/>
    </source>
</evidence>
<reference evidence="3 4" key="1">
    <citation type="submission" date="2019-10" db="EMBL/GenBank/DDBJ databases">
        <title>Whole genome shotgun sequence of Acrocarpospora corrugata NBRC 13972.</title>
        <authorList>
            <person name="Ichikawa N."/>
            <person name="Kimura A."/>
            <person name="Kitahashi Y."/>
            <person name="Komaki H."/>
            <person name="Oguchi A."/>
        </authorList>
    </citation>
    <scope>NUCLEOTIDE SEQUENCE [LARGE SCALE GENOMIC DNA]</scope>
    <source>
        <strain evidence="3 4">NBRC 13972</strain>
    </source>
</reference>
<evidence type="ECO:0008006" key="5">
    <source>
        <dbReference type="Google" id="ProtNLM"/>
    </source>
</evidence>
<gene>
    <name evidence="3" type="ORF">Acor_69200</name>
</gene>
<keyword evidence="2" id="KW-1133">Transmembrane helix</keyword>
<name>A0A5M3WA09_9ACTN</name>
<comment type="caution">
    <text evidence="3">The sequence shown here is derived from an EMBL/GenBank/DDBJ whole genome shotgun (WGS) entry which is preliminary data.</text>
</comment>
<keyword evidence="2" id="KW-0812">Transmembrane</keyword>
<dbReference type="RefSeq" id="WP_170317219.1">
    <property type="nucleotide sequence ID" value="NZ_BAAABN010000035.1"/>
</dbReference>
<keyword evidence="4" id="KW-1185">Reference proteome</keyword>
<dbReference type="EMBL" id="BLAD01000088">
    <property type="protein sequence ID" value="GES04852.1"/>
    <property type="molecule type" value="Genomic_DNA"/>
</dbReference>
<evidence type="ECO:0000256" key="1">
    <source>
        <dbReference type="SAM" id="MobiDB-lite"/>
    </source>
</evidence>
<feature type="transmembrane region" description="Helical" evidence="2">
    <location>
        <begin position="174"/>
        <end position="194"/>
    </location>
</feature>
<proteinExistence type="predicted"/>
<keyword evidence="2" id="KW-0472">Membrane</keyword>
<protein>
    <recommendedName>
        <fullName evidence="5">TIGR04222 domain-containing membrane protein</fullName>
    </recommendedName>
</protein>